<dbReference type="PANTHER" id="PTHR46211:SF1">
    <property type="entry name" value="GLYCEROPHOSPHODIESTER PHOSPHODIESTERASE, CYTOPLASMIC"/>
    <property type="match status" value="1"/>
</dbReference>
<evidence type="ECO:0000259" key="1">
    <source>
        <dbReference type="Pfam" id="PF03009"/>
    </source>
</evidence>
<gene>
    <name evidence="2" type="ORF">ENV17_08560</name>
</gene>
<dbReference type="InterPro" id="IPR030395">
    <property type="entry name" value="GP_PDE_dom"/>
</dbReference>
<sequence length="250" mass="28016">MRTGWERFGCWVVARNVYSSRSLEGSMVRCMGRGMVVVAHKANRRGLLLKYLKQGVEMIEFDVKLENGALLVKHDLDVGSHSLRGLLMSYGYLLLEGRDPLFKPLTLEEYLRLVSGRAGVWLDLKSKGVEREAAALARAHGARTVVVSSGFHNTLRLAREGCRDALLMLGNVNYRPADPVKEVELASADGLSVSHEFVDKELVEALHYVGYKVAVWTVNDPKKALELVELGVDYLITDRPEVMRRLVEHV</sequence>
<organism evidence="2">
    <name type="scientific">Thermofilum pendens</name>
    <dbReference type="NCBI Taxonomy" id="2269"/>
    <lineage>
        <taxon>Archaea</taxon>
        <taxon>Thermoproteota</taxon>
        <taxon>Thermoprotei</taxon>
        <taxon>Thermofilales</taxon>
        <taxon>Thermofilaceae</taxon>
        <taxon>Thermofilum</taxon>
    </lineage>
</organism>
<dbReference type="GO" id="GO:0008081">
    <property type="term" value="F:phosphoric diester hydrolase activity"/>
    <property type="evidence" value="ECO:0007669"/>
    <property type="project" value="InterPro"/>
</dbReference>
<protein>
    <submittedName>
        <fullName evidence="2">Glycerophosphodiester phosphodiesterase</fullName>
    </submittedName>
</protein>
<dbReference type="InterPro" id="IPR017946">
    <property type="entry name" value="PLC-like_Pdiesterase_TIM-brl"/>
</dbReference>
<dbReference type="PANTHER" id="PTHR46211">
    <property type="entry name" value="GLYCEROPHOSPHORYL DIESTER PHOSPHODIESTERASE"/>
    <property type="match status" value="1"/>
</dbReference>
<dbReference type="Pfam" id="PF03009">
    <property type="entry name" value="GDPD"/>
    <property type="match status" value="1"/>
</dbReference>
<dbReference type="CDD" id="cd08556">
    <property type="entry name" value="GDPD"/>
    <property type="match status" value="1"/>
</dbReference>
<reference evidence="2" key="1">
    <citation type="journal article" date="2020" name="mSystems">
        <title>Genome- and Community-Level Interaction Insights into Carbon Utilization and Element Cycling Functions of Hydrothermarchaeota in Hydrothermal Sediment.</title>
        <authorList>
            <person name="Zhou Z."/>
            <person name="Liu Y."/>
            <person name="Xu W."/>
            <person name="Pan J."/>
            <person name="Luo Z.H."/>
            <person name="Li M."/>
        </authorList>
    </citation>
    <scope>NUCLEOTIDE SEQUENCE [LARGE SCALE GENOMIC DNA]</scope>
    <source>
        <strain evidence="2">SpSt-735</strain>
    </source>
</reference>
<dbReference type="AlphaFoldDB" id="A0A7C4BBS8"/>
<name>A0A7C4BBS8_THEPE</name>
<dbReference type="Gene3D" id="3.20.20.190">
    <property type="entry name" value="Phosphatidylinositol (PI) phosphodiesterase"/>
    <property type="match status" value="1"/>
</dbReference>
<dbReference type="SUPFAM" id="SSF51695">
    <property type="entry name" value="PLC-like phosphodiesterases"/>
    <property type="match status" value="1"/>
</dbReference>
<comment type="caution">
    <text evidence="2">The sequence shown here is derived from an EMBL/GenBank/DDBJ whole genome shotgun (WGS) entry which is preliminary data.</text>
</comment>
<proteinExistence type="predicted"/>
<evidence type="ECO:0000313" key="2">
    <source>
        <dbReference type="EMBL" id="HGI44419.1"/>
    </source>
</evidence>
<dbReference type="GO" id="GO:0006629">
    <property type="term" value="P:lipid metabolic process"/>
    <property type="evidence" value="ECO:0007669"/>
    <property type="project" value="InterPro"/>
</dbReference>
<accession>A0A7C4BBS8</accession>
<feature type="domain" description="GP-PDE" evidence="1">
    <location>
        <begin position="135"/>
        <end position="241"/>
    </location>
</feature>
<dbReference type="EMBL" id="DTFI01000258">
    <property type="protein sequence ID" value="HGI44419.1"/>
    <property type="molecule type" value="Genomic_DNA"/>
</dbReference>